<dbReference type="EMBL" id="PVGH01000046">
    <property type="protein sequence ID" value="PRF62069.1"/>
    <property type="molecule type" value="Genomic_DNA"/>
</dbReference>
<accession>A0A2S9MSY2</accession>
<gene>
    <name evidence="1" type="ORF">C6Q15_10615</name>
</gene>
<evidence type="ECO:0000313" key="1">
    <source>
        <dbReference type="EMBL" id="PRF62069.1"/>
    </source>
</evidence>
<reference evidence="1 2" key="1">
    <citation type="submission" date="2018-03" db="EMBL/GenBank/DDBJ databases">
        <authorList>
            <person name="Keele B.F."/>
        </authorList>
    </citation>
    <scope>NUCLEOTIDE SEQUENCE [LARGE SCALE GENOMIC DNA]</scope>
    <source>
        <strain evidence="1 2">AU19729</strain>
    </source>
</reference>
<protein>
    <submittedName>
        <fullName evidence="1">Uncharacterized protein</fullName>
    </submittedName>
</protein>
<dbReference type="AlphaFoldDB" id="A0A2S9MSY2"/>
<sequence>MIFVACFSALVAQTASADSRPGVHQIKDGPWLGCDTEDRFGKIMSYSISGDTAAFKKAAVAAINAGSCTLFRTGQTVHLSDVKILGGTVKIRRDGETEEYWTAREAVK</sequence>
<comment type="caution">
    <text evidence="1">The sequence shown here is derived from an EMBL/GenBank/DDBJ whole genome shotgun (WGS) entry which is preliminary data.</text>
</comment>
<name>A0A2S9MSY2_9BURK</name>
<dbReference type="Proteomes" id="UP000238982">
    <property type="component" value="Unassembled WGS sequence"/>
</dbReference>
<proteinExistence type="predicted"/>
<evidence type="ECO:0000313" key="2">
    <source>
        <dbReference type="Proteomes" id="UP000238982"/>
    </source>
</evidence>
<organism evidence="1 2">
    <name type="scientific">Burkholderia multivorans</name>
    <dbReference type="NCBI Taxonomy" id="87883"/>
    <lineage>
        <taxon>Bacteria</taxon>
        <taxon>Pseudomonadati</taxon>
        <taxon>Pseudomonadota</taxon>
        <taxon>Betaproteobacteria</taxon>
        <taxon>Burkholderiales</taxon>
        <taxon>Burkholderiaceae</taxon>
        <taxon>Burkholderia</taxon>
        <taxon>Burkholderia cepacia complex</taxon>
    </lineage>
</organism>